<accession>A0A9N8MFM2</accession>
<organism evidence="1 2">
    <name type="scientific">Chryseobacterium aquaeductus</name>
    <dbReference type="NCBI Taxonomy" id="2675056"/>
    <lineage>
        <taxon>Bacteria</taxon>
        <taxon>Pseudomonadati</taxon>
        <taxon>Bacteroidota</taxon>
        <taxon>Flavobacteriia</taxon>
        <taxon>Flavobacteriales</taxon>
        <taxon>Weeksellaceae</taxon>
        <taxon>Chryseobacterium group</taxon>
        <taxon>Chryseobacterium</taxon>
    </lineage>
</organism>
<gene>
    <name evidence="1" type="ORF">CHRY9390_00409</name>
</gene>
<dbReference type="EMBL" id="CAJIMS010000001">
    <property type="protein sequence ID" value="CAD7798932.1"/>
    <property type="molecule type" value="Genomic_DNA"/>
</dbReference>
<sequence length="170" mass="20206">MRIKIIIIALLLNTSIFSQEKSLGLGLQMFNNIEQIEYCLPLPLKEMKEKSGSERCHHSFVGKKNKNTTIDVQGFYRDDTTISLETYFAETYNDETYANGKIVTQKEILKNKNCYYAIGYYNNFLDKYEFAEVTWVRKDEVMKMQIQYPTKDKKLWYERLKIIIKNAYCR</sequence>
<evidence type="ECO:0000313" key="2">
    <source>
        <dbReference type="Proteomes" id="UP000662618"/>
    </source>
</evidence>
<evidence type="ECO:0000313" key="1">
    <source>
        <dbReference type="EMBL" id="CAD7798932.1"/>
    </source>
</evidence>
<reference evidence="1" key="1">
    <citation type="submission" date="2020-12" db="EMBL/GenBank/DDBJ databases">
        <authorList>
            <person name="Rodrigo-Torres L."/>
            <person name="Arahal R. D."/>
            <person name="Lucena T."/>
        </authorList>
    </citation>
    <scope>NUCLEOTIDE SEQUENCE</scope>
    <source>
        <strain evidence="1">CECT 9390</strain>
    </source>
</reference>
<keyword evidence="2" id="KW-1185">Reference proteome</keyword>
<dbReference type="RefSeq" id="WP_162086945.1">
    <property type="nucleotide sequence ID" value="NZ_CAJIMS010000001.1"/>
</dbReference>
<proteinExistence type="predicted"/>
<dbReference type="AlphaFoldDB" id="A0A9N8MFM2"/>
<dbReference type="Proteomes" id="UP000662618">
    <property type="component" value="Unassembled WGS sequence"/>
</dbReference>
<protein>
    <submittedName>
        <fullName evidence="1">Uncharacterized protein</fullName>
    </submittedName>
</protein>
<comment type="caution">
    <text evidence="1">The sequence shown here is derived from an EMBL/GenBank/DDBJ whole genome shotgun (WGS) entry which is preliminary data.</text>
</comment>
<name>A0A9N8MFM2_9FLAO</name>